<dbReference type="InterPro" id="IPR001005">
    <property type="entry name" value="SANT/Myb"/>
</dbReference>
<dbReference type="PANTHER" id="PTHR46621:SF1">
    <property type="entry name" value="SNRNA-ACTIVATING PROTEIN COMPLEX SUBUNIT 4"/>
    <property type="match status" value="1"/>
</dbReference>
<dbReference type="PANTHER" id="PTHR46621">
    <property type="entry name" value="SNRNA-ACTIVATING PROTEIN COMPLEX SUBUNIT 4"/>
    <property type="match status" value="1"/>
</dbReference>
<feature type="compositionally biased region" description="Basic residues" evidence="6">
    <location>
        <begin position="273"/>
        <end position="286"/>
    </location>
</feature>
<dbReference type="OrthoDB" id="2143914at2759"/>
<feature type="compositionally biased region" description="Basic and acidic residues" evidence="6">
    <location>
        <begin position="343"/>
        <end position="360"/>
    </location>
</feature>
<protein>
    <submittedName>
        <fullName evidence="11">Uncharacterized protein</fullName>
    </submittedName>
</protein>
<dbReference type="GO" id="GO:0042795">
    <property type="term" value="P:snRNA transcription by RNA polymerase II"/>
    <property type="evidence" value="ECO:0007669"/>
    <property type="project" value="TreeGrafter"/>
</dbReference>
<proteinExistence type="predicted"/>
<feature type="domain" description="C2H2-type" evidence="8">
    <location>
        <begin position="840"/>
        <end position="870"/>
    </location>
</feature>
<feature type="domain" description="SANT" evidence="9">
    <location>
        <begin position="175"/>
        <end position="223"/>
    </location>
</feature>
<dbReference type="PROSITE" id="PS50090">
    <property type="entry name" value="MYB_LIKE"/>
    <property type="match status" value="3"/>
</dbReference>
<evidence type="ECO:0000256" key="1">
    <source>
        <dbReference type="ARBA" id="ARBA00023015"/>
    </source>
</evidence>
<dbReference type="PROSITE" id="PS50157">
    <property type="entry name" value="ZINC_FINGER_C2H2_2"/>
    <property type="match status" value="2"/>
</dbReference>
<feature type="domain" description="HTH myb-type" evidence="10">
    <location>
        <begin position="172"/>
        <end position="226"/>
    </location>
</feature>
<evidence type="ECO:0000256" key="6">
    <source>
        <dbReference type="SAM" id="MobiDB-lite"/>
    </source>
</evidence>
<dbReference type="Gene3D" id="1.10.10.60">
    <property type="entry name" value="Homeodomain-like"/>
    <property type="match status" value="3"/>
</dbReference>
<dbReference type="AlphaFoldDB" id="A0A9P6U6S4"/>
<feature type="domain" description="HTH myb-type" evidence="10">
    <location>
        <begin position="228"/>
        <end position="277"/>
    </location>
</feature>
<dbReference type="SMART" id="SM00717">
    <property type="entry name" value="SANT"/>
    <property type="match status" value="3"/>
</dbReference>
<feature type="domain" description="Myb-like" evidence="7">
    <location>
        <begin position="172"/>
        <end position="222"/>
    </location>
</feature>
<keyword evidence="3" id="KW-0804">Transcription</keyword>
<evidence type="ECO:0000256" key="3">
    <source>
        <dbReference type="ARBA" id="ARBA00023163"/>
    </source>
</evidence>
<dbReference type="GO" id="GO:0000978">
    <property type="term" value="F:RNA polymerase II cis-regulatory region sequence-specific DNA binding"/>
    <property type="evidence" value="ECO:0007669"/>
    <property type="project" value="TreeGrafter"/>
</dbReference>
<dbReference type="SMART" id="SM00355">
    <property type="entry name" value="ZnF_C2H2"/>
    <property type="match status" value="5"/>
</dbReference>
<organism evidence="11 12">
    <name type="scientific">Mortierella polycephala</name>
    <dbReference type="NCBI Taxonomy" id="41804"/>
    <lineage>
        <taxon>Eukaryota</taxon>
        <taxon>Fungi</taxon>
        <taxon>Fungi incertae sedis</taxon>
        <taxon>Mucoromycota</taxon>
        <taxon>Mortierellomycotina</taxon>
        <taxon>Mortierellomycetes</taxon>
        <taxon>Mortierellales</taxon>
        <taxon>Mortierellaceae</taxon>
        <taxon>Mortierella</taxon>
    </lineage>
</organism>
<feature type="region of interest" description="Disordered" evidence="6">
    <location>
        <begin position="273"/>
        <end position="318"/>
    </location>
</feature>
<evidence type="ECO:0000259" key="9">
    <source>
        <dbReference type="PROSITE" id="PS51293"/>
    </source>
</evidence>
<keyword evidence="2" id="KW-0238">DNA-binding</keyword>
<evidence type="ECO:0000259" key="10">
    <source>
        <dbReference type="PROSITE" id="PS51294"/>
    </source>
</evidence>
<feature type="region of interest" description="Disordered" evidence="6">
    <location>
        <begin position="332"/>
        <end position="361"/>
    </location>
</feature>
<dbReference type="PROSITE" id="PS00028">
    <property type="entry name" value="ZINC_FINGER_C2H2_1"/>
    <property type="match status" value="3"/>
</dbReference>
<evidence type="ECO:0000256" key="2">
    <source>
        <dbReference type="ARBA" id="ARBA00023125"/>
    </source>
</evidence>
<dbReference type="InterPro" id="IPR051575">
    <property type="entry name" value="Myb-like_DNA-bd"/>
</dbReference>
<dbReference type="InterPro" id="IPR017930">
    <property type="entry name" value="Myb_dom"/>
</dbReference>
<keyword evidence="12" id="KW-1185">Reference proteome</keyword>
<dbReference type="GO" id="GO:0001006">
    <property type="term" value="F:RNA polymerase III type 3 promoter sequence-specific DNA binding"/>
    <property type="evidence" value="ECO:0007669"/>
    <property type="project" value="TreeGrafter"/>
</dbReference>
<keyword evidence="1" id="KW-0805">Transcription regulation</keyword>
<evidence type="ECO:0000259" key="8">
    <source>
        <dbReference type="PROSITE" id="PS50157"/>
    </source>
</evidence>
<evidence type="ECO:0000313" key="12">
    <source>
        <dbReference type="Proteomes" id="UP000726737"/>
    </source>
</evidence>
<keyword evidence="5" id="KW-0863">Zinc-finger</keyword>
<feature type="domain" description="HTH myb-type" evidence="10">
    <location>
        <begin position="126"/>
        <end position="167"/>
    </location>
</feature>
<accession>A0A9P6U6S4</accession>
<dbReference type="InterPro" id="IPR009057">
    <property type="entry name" value="Homeodomain-like_sf"/>
</dbReference>
<keyword evidence="5" id="KW-0479">Metal-binding</keyword>
<sequence length="873" mass="95868">MFESPFVASAGIQNSNLDIETRHGVVDLDDSEYAAGPQPISNRFLTLYTSRPSLTYVPSARAPPPFSFLAPHDGTKDHHVPTVFSTNFPDDMSSLNLTGDLNLDDLLALDDQEMPRKRDRGERIVWTPEEDEFLRAAVQKYGDKTEKWAMIAACVPGRTNKNCRKRWFHSLDPKLKKGPWSEEEDHLLKTGVQKFKGQWSKIAERIPGRTDDQCAKRWRESLDPRIDRAEWTPEDDVILLQKFEEYGTQWQKIALSFPGRPGLHCRNRWRKIQRRQKHMQRKRRRMQSSTKEGQADGQTSDDGSGERSGKSRPLSSDDMLLRDAFLDDDYAGLEDSNDSGLTDADKDDGKADSNPDEDKPYGCAIPDCNFESSSPSLLFYHFKASHHGTAVQKPFRCTMTGCEDRKRYKNINGLQYHVTHAKNTPGHSGHGKAHLDSLSASTQSSGSSTQQPTSSASTDTSGTFPAERFVNPRSTTLSAVPTPAELQSLIPSPIPQTMATRKAFNIPHTSDPSEDTRISSSPSVLDIALPQSQPATLQCPEIGCGQTFSVIRGLNAHMVISHQHRSLTLKDNDAMYRPNSISITENDFEDIDMDMNLDLAFLASGSASPMESNLLMLDDSQVHSQLDSLSARGHRTVSLESTPSDAAEDFGMLAINELLANPNFDESITFSSTPASSANVSPRIGAIDLQSGNQRLALQLPSQPRNAPPTGGKVSMVKRFPCLVVGCPKSYGSNATLRTHMRNEHPSVYTKPIRLAAARATPPTGEPLQAMEGVTSSSLPTTTNSVTAVTSTSNTTLSSVSMPGSPIIGPPASHAEVILVGNQVKQRQNKKSDDITDKPYKCLVPGCGRGYTNINGLKNHLLQAHGSTPNKHA</sequence>
<name>A0A9P6U6S4_9FUNG</name>
<dbReference type="CDD" id="cd00167">
    <property type="entry name" value="SANT"/>
    <property type="match status" value="3"/>
</dbReference>
<keyword evidence="4" id="KW-0539">Nucleus</keyword>
<reference evidence="11" key="1">
    <citation type="journal article" date="2020" name="Fungal Divers.">
        <title>Resolving the Mortierellaceae phylogeny through synthesis of multi-gene phylogenetics and phylogenomics.</title>
        <authorList>
            <person name="Vandepol N."/>
            <person name="Liber J."/>
            <person name="Desiro A."/>
            <person name="Na H."/>
            <person name="Kennedy M."/>
            <person name="Barry K."/>
            <person name="Grigoriev I.V."/>
            <person name="Miller A.N."/>
            <person name="O'Donnell K."/>
            <person name="Stajich J.E."/>
            <person name="Bonito G."/>
        </authorList>
    </citation>
    <scope>NUCLEOTIDE SEQUENCE</scope>
    <source>
        <strain evidence="11">KOD948</strain>
    </source>
</reference>
<feature type="compositionally biased region" description="Low complexity" evidence="6">
    <location>
        <begin position="436"/>
        <end position="461"/>
    </location>
</feature>
<dbReference type="GO" id="GO:0042796">
    <property type="term" value="P:snRNA transcription by RNA polymerase III"/>
    <property type="evidence" value="ECO:0007669"/>
    <property type="project" value="TreeGrafter"/>
</dbReference>
<feature type="compositionally biased region" description="Polar residues" evidence="6">
    <location>
        <begin position="288"/>
        <end position="302"/>
    </location>
</feature>
<feature type="domain" description="C2H2-type" evidence="8">
    <location>
        <begin position="720"/>
        <end position="745"/>
    </location>
</feature>
<dbReference type="Proteomes" id="UP000726737">
    <property type="component" value="Unassembled WGS sequence"/>
</dbReference>
<dbReference type="GO" id="GO:0008270">
    <property type="term" value="F:zinc ion binding"/>
    <property type="evidence" value="ECO:0007669"/>
    <property type="project" value="UniProtKB-KW"/>
</dbReference>
<dbReference type="Pfam" id="PF00096">
    <property type="entry name" value="zf-C2H2"/>
    <property type="match status" value="1"/>
</dbReference>
<dbReference type="PROSITE" id="PS51294">
    <property type="entry name" value="HTH_MYB"/>
    <property type="match status" value="3"/>
</dbReference>
<feature type="domain" description="Myb-like" evidence="7">
    <location>
        <begin position="223"/>
        <end position="273"/>
    </location>
</feature>
<dbReference type="GO" id="GO:0019185">
    <property type="term" value="C:snRNA-activating protein complex"/>
    <property type="evidence" value="ECO:0007669"/>
    <property type="project" value="TreeGrafter"/>
</dbReference>
<dbReference type="PROSITE" id="PS51293">
    <property type="entry name" value="SANT"/>
    <property type="match status" value="1"/>
</dbReference>
<evidence type="ECO:0000259" key="7">
    <source>
        <dbReference type="PROSITE" id="PS50090"/>
    </source>
</evidence>
<evidence type="ECO:0000256" key="5">
    <source>
        <dbReference type="PROSITE-ProRule" id="PRU00042"/>
    </source>
</evidence>
<dbReference type="Pfam" id="PF13921">
    <property type="entry name" value="Myb_DNA-bind_6"/>
    <property type="match status" value="1"/>
</dbReference>
<dbReference type="EMBL" id="JAAAJA010000085">
    <property type="protein sequence ID" value="KAG0262986.1"/>
    <property type="molecule type" value="Genomic_DNA"/>
</dbReference>
<feature type="domain" description="Myb-like" evidence="7">
    <location>
        <begin position="118"/>
        <end position="171"/>
    </location>
</feature>
<keyword evidence="5" id="KW-0862">Zinc</keyword>
<comment type="caution">
    <text evidence="11">The sequence shown here is derived from an EMBL/GenBank/DDBJ whole genome shotgun (WGS) entry which is preliminary data.</text>
</comment>
<dbReference type="Gene3D" id="3.30.160.60">
    <property type="entry name" value="Classic Zinc Finger"/>
    <property type="match status" value="2"/>
</dbReference>
<dbReference type="InterPro" id="IPR013087">
    <property type="entry name" value="Znf_C2H2_type"/>
</dbReference>
<dbReference type="SUPFAM" id="SSF46689">
    <property type="entry name" value="Homeodomain-like"/>
    <property type="match status" value="2"/>
</dbReference>
<dbReference type="Pfam" id="PF00249">
    <property type="entry name" value="Myb_DNA-binding"/>
    <property type="match status" value="1"/>
</dbReference>
<evidence type="ECO:0000256" key="4">
    <source>
        <dbReference type="ARBA" id="ARBA00023242"/>
    </source>
</evidence>
<dbReference type="InterPro" id="IPR017884">
    <property type="entry name" value="SANT_dom"/>
</dbReference>
<evidence type="ECO:0000313" key="11">
    <source>
        <dbReference type="EMBL" id="KAG0262986.1"/>
    </source>
</evidence>
<feature type="region of interest" description="Disordered" evidence="6">
    <location>
        <begin position="420"/>
        <end position="468"/>
    </location>
</feature>
<gene>
    <name evidence="11" type="ORF">BG011_009484</name>
</gene>